<feature type="non-terminal residue" evidence="1">
    <location>
        <position position="1"/>
    </location>
</feature>
<reference evidence="1" key="1">
    <citation type="journal article" date="2014" name="PLoS ONE">
        <title>Transcriptome-Based Identification of ABC Transporters in the Western Tarnished Plant Bug Lygus hesperus.</title>
        <authorList>
            <person name="Hull J.J."/>
            <person name="Chaney K."/>
            <person name="Geib S.M."/>
            <person name="Fabrick J.A."/>
            <person name="Brent C.S."/>
            <person name="Walsh D."/>
            <person name="Lavine L.C."/>
        </authorList>
    </citation>
    <scope>NUCLEOTIDE SEQUENCE</scope>
</reference>
<gene>
    <name evidence="1" type="ORF">CM83_9145</name>
</gene>
<protein>
    <submittedName>
        <fullName evidence="1">Uncharacterized protein</fullName>
    </submittedName>
</protein>
<proteinExistence type="predicted"/>
<evidence type="ECO:0000313" key="1">
    <source>
        <dbReference type="EMBL" id="JAG18875.1"/>
    </source>
</evidence>
<accession>A0A0A9XP40</accession>
<organism evidence="1">
    <name type="scientific">Lygus hesperus</name>
    <name type="common">Western plant bug</name>
    <dbReference type="NCBI Taxonomy" id="30085"/>
    <lineage>
        <taxon>Eukaryota</taxon>
        <taxon>Metazoa</taxon>
        <taxon>Ecdysozoa</taxon>
        <taxon>Arthropoda</taxon>
        <taxon>Hexapoda</taxon>
        <taxon>Insecta</taxon>
        <taxon>Pterygota</taxon>
        <taxon>Neoptera</taxon>
        <taxon>Paraneoptera</taxon>
        <taxon>Hemiptera</taxon>
        <taxon>Heteroptera</taxon>
        <taxon>Panheteroptera</taxon>
        <taxon>Cimicomorpha</taxon>
        <taxon>Miridae</taxon>
        <taxon>Mirini</taxon>
        <taxon>Lygus</taxon>
    </lineage>
</organism>
<reference evidence="1" key="2">
    <citation type="submission" date="2014-07" db="EMBL/GenBank/DDBJ databases">
        <authorList>
            <person name="Hull J."/>
        </authorList>
    </citation>
    <scope>NUCLEOTIDE SEQUENCE</scope>
</reference>
<sequence length="210" mass="22990">SVSIDLPHNTTIRTSPDACTVSAVEFETDACQAVFDAAVAVRPHPLFQLTNTENTVVLQPAQHIPLIVCSDDPVAVQYTGPQFNTETLMGRLESICLLQPKLVCVLDTYIDLTCLPSYTMQVRYNYTETVCSETSITVRAQPHIDQTGVLRSLLLTPEQRSKAIHTSNPVTSCTDVLTVPVAVESAKAFVHWYSFLLQSNTSAATAVEFT</sequence>
<dbReference type="AlphaFoldDB" id="A0A0A9XP40"/>
<dbReference type="EMBL" id="GBHO01024729">
    <property type="protein sequence ID" value="JAG18875.1"/>
    <property type="molecule type" value="Transcribed_RNA"/>
</dbReference>
<name>A0A0A9XP40_LYGHE</name>